<name>A0A852USP0_9ACTN</name>
<gene>
    <name evidence="2" type="ORF">HDA43_000635</name>
</gene>
<keyword evidence="3" id="KW-1185">Reference proteome</keyword>
<feature type="compositionally biased region" description="Gly residues" evidence="1">
    <location>
        <begin position="51"/>
        <end position="60"/>
    </location>
</feature>
<protein>
    <submittedName>
        <fullName evidence="2">Uncharacterized protein</fullName>
    </submittedName>
</protein>
<reference evidence="2 3" key="1">
    <citation type="submission" date="2020-07" db="EMBL/GenBank/DDBJ databases">
        <title>Sequencing the genomes of 1000 actinobacteria strains.</title>
        <authorList>
            <person name="Klenk H.-P."/>
        </authorList>
    </citation>
    <scope>NUCLEOTIDE SEQUENCE [LARGE SCALE GENOMIC DNA]</scope>
    <source>
        <strain evidence="2 3">DSM 45763</strain>
    </source>
</reference>
<evidence type="ECO:0000313" key="2">
    <source>
        <dbReference type="EMBL" id="NYF38476.1"/>
    </source>
</evidence>
<organism evidence="2 3">
    <name type="scientific">Streptosporangium sandarakinum</name>
    <dbReference type="NCBI Taxonomy" id="1260955"/>
    <lineage>
        <taxon>Bacteria</taxon>
        <taxon>Bacillati</taxon>
        <taxon>Actinomycetota</taxon>
        <taxon>Actinomycetes</taxon>
        <taxon>Streptosporangiales</taxon>
        <taxon>Streptosporangiaceae</taxon>
        <taxon>Streptosporangium</taxon>
    </lineage>
</organism>
<feature type="compositionally biased region" description="Low complexity" evidence="1">
    <location>
        <begin position="40"/>
        <end position="50"/>
    </location>
</feature>
<sequence length="60" mass="5371">MGCGWGDVRTSPGREAAGDACGPPDGLGSGEGLGVEAVPGTAGEPDAGAGAASGDGLGDG</sequence>
<accession>A0A852USP0</accession>
<evidence type="ECO:0000313" key="3">
    <source>
        <dbReference type="Proteomes" id="UP000576393"/>
    </source>
</evidence>
<dbReference type="Proteomes" id="UP000576393">
    <property type="component" value="Unassembled WGS sequence"/>
</dbReference>
<evidence type="ECO:0000256" key="1">
    <source>
        <dbReference type="SAM" id="MobiDB-lite"/>
    </source>
</evidence>
<comment type="caution">
    <text evidence="2">The sequence shown here is derived from an EMBL/GenBank/DDBJ whole genome shotgun (WGS) entry which is preliminary data.</text>
</comment>
<proteinExistence type="predicted"/>
<dbReference type="AlphaFoldDB" id="A0A852USP0"/>
<feature type="region of interest" description="Disordered" evidence="1">
    <location>
        <begin position="1"/>
        <end position="60"/>
    </location>
</feature>
<dbReference type="EMBL" id="JACCCO010000001">
    <property type="protein sequence ID" value="NYF38476.1"/>
    <property type="molecule type" value="Genomic_DNA"/>
</dbReference>
<dbReference type="RefSeq" id="WP_179818217.1">
    <property type="nucleotide sequence ID" value="NZ_JACCCO010000001.1"/>
</dbReference>